<evidence type="ECO:0000313" key="13">
    <source>
        <dbReference type="EMBL" id="PRR78739.1"/>
    </source>
</evidence>
<feature type="transmembrane region" description="Helical" evidence="11">
    <location>
        <begin position="97"/>
        <end position="118"/>
    </location>
</feature>
<accession>A0A2T0B4C6</accession>
<keyword evidence="7 11" id="KW-0472">Membrane</keyword>
<dbReference type="CDD" id="cd16015">
    <property type="entry name" value="LTA_synthase"/>
    <property type="match status" value="1"/>
</dbReference>
<sequence length="622" mass="72025">METSKNSNIKIKKSLFDDFINKVYLSYSNIKENKIFKYSFILLFIKTILFILLISSDKAVSIGTNITFHSVLPILVYISFISLSLSFAFLFKGLCHLWFFTVLDILITTIYIADLWYYRSNHAFLSYHMLKATSNLNNLSDSVLAMGRRIDILFILDILVLIILSIKYSKIYKNTKRNLLSFLILFLLPVLYLTYVHYKVDILKKGFENEFIFKTSWSQNQTMASLTPIGYHIFDLYRYYEECQPYNLSKSEENEIKNWFKQKQEVLPDNKYKALFKGKNLIVLQAESLENFVINNKINGEEITPNLNKLLRNSLYFNNYIEQTYNGTTSDAELLSNTSLYPIRSGSTFFRYPDNTYKNSLPNIMKSLGYNTLAVHPDKGSYWNWLPALKSIGFENCYDSSYFNIDEVIGLGLSDRSFLKQLAPLIERQKKPFYSFSITLTSHSPFSLSKQYKQLHLDNSLEGTRMGGYFQCVKYTDTQIGVFLDNLNKSDLLDNSVVVIYGDHEGVHKFFKDEVDSMKNKESWWDNNDLRVPLIIYSKGLKGETISTTGGQVDFLPTISYLMGADSSQYTSSSIGRNLLNTKRSFAITSTRQYIGQDSKENDFFLKGIDLSDKIIRADYFK</sequence>
<feature type="transmembrane region" description="Helical" evidence="11">
    <location>
        <begin position="178"/>
        <end position="198"/>
    </location>
</feature>
<evidence type="ECO:0000256" key="7">
    <source>
        <dbReference type="ARBA" id="ARBA00023136"/>
    </source>
</evidence>
<comment type="pathway">
    <text evidence="2">Cell wall biogenesis; lipoteichoic acid biosynthesis.</text>
</comment>
<dbReference type="InterPro" id="IPR050448">
    <property type="entry name" value="OpgB/LTA_synthase_biosynth"/>
</dbReference>
<evidence type="ECO:0000256" key="4">
    <source>
        <dbReference type="ARBA" id="ARBA00022475"/>
    </source>
</evidence>
<feature type="active site" evidence="8">
    <location>
        <position position="329"/>
    </location>
</feature>
<reference evidence="13 14" key="1">
    <citation type="submission" date="2018-03" db="EMBL/GenBank/DDBJ databases">
        <title>Genome sequence of Clostridium liquoris DSM 100320.</title>
        <authorList>
            <person name="Poehlein A."/>
            <person name="Daniel R."/>
        </authorList>
    </citation>
    <scope>NUCLEOTIDE SEQUENCE [LARGE SCALE GENOMIC DNA]</scope>
    <source>
        <strain evidence="13 14">DSM 100320</strain>
    </source>
</reference>
<evidence type="ECO:0000256" key="6">
    <source>
        <dbReference type="ARBA" id="ARBA00022989"/>
    </source>
</evidence>
<dbReference type="EMBL" id="PVXO01000036">
    <property type="protein sequence ID" value="PRR78739.1"/>
    <property type="molecule type" value="Genomic_DNA"/>
</dbReference>
<dbReference type="Proteomes" id="UP000239706">
    <property type="component" value="Unassembled WGS sequence"/>
</dbReference>
<feature type="binding site" evidence="10">
    <location>
        <position position="287"/>
    </location>
    <ligand>
        <name>Mn(2+)</name>
        <dbReference type="ChEBI" id="CHEBI:29035"/>
    </ligand>
</feature>
<feature type="domain" description="Sulfatase N-terminal" evidence="12">
    <location>
        <begin position="279"/>
        <end position="564"/>
    </location>
</feature>
<feature type="transmembrane region" description="Helical" evidence="11">
    <location>
        <begin position="35"/>
        <end position="54"/>
    </location>
</feature>
<dbReference type="GO" id="GO:0005886">
    <property type="term" value="C:plasma membrane"/>
    <property type="evidence" value="ECO:0007669"/>
    <property type="project" value="UniProtKB-SubCell"/>
</dbReference>
<keyword evidence="9" id="KW-0479">Metal-binding</keyword>
<dbReference type="PIRSF" id="PIRSF005091">
    <property type="entry name" value="Mmb_sulf_HI1246"/>
    <property type="match status" value="1"/>
</dbReference>
<evidence type="ECO:0000256" key="11">
    <source>
        <dbReference type="SAM" id="Phobius"/>
    </source>
</evidence>
<feature type="transmembrane region" description="Helical" evidence="11">
    <location>
        <begin position="146"/>
        <end position="166"/>
    </location>
</feature>
<comment type="subcellular location">
    <subcellularLocation>
        <location evidence="1">Cell membrane</location>
        <topology evidence="1">Multi-pass membrane protein</topology>
    </subcellularLocation>
</comment>
<keyword evidence="9" id="KW-0464">Manganese</keyword>
<dbReference type="Gene3D" id="3.40.720.10">
    <property type="entry name" value="Alkaline Phosphatase, subunit A"/>
    <property type="match status" value="1"/>
</dbReference>
<comment type="similarity">
    <text evidence="3">Belongs to the LTA synthase family.</text>
</comment>
<name>A0A2T0B4C6_9CLOT</name>
<dbReference type="SUPFAM" id="SSF53649">
    <property type="entry name" value="Alkaline phosphatase-like"/>
    <property type="match status" value="1"/>
</dbReference>
<comment type="caution">
    <text evidence="13">The sequence shown here is derived from an EMBL/GenBank/DDBJ whole genome shotgun (WGS) entry which is preliminary data.</text>
</comment>
<gene>
    <name evidence="13" type="primary">ltaS1_1</name>
    <name evidence="13" type="ORF">CLLI_13210</name>
</gene>
<dbReference type="PANTHER" id="PTHR47371:SF3">
    <property type="entry name" value="PHOSPHOGLYCEROL TRANSFERASE I"/>
    <property type="match status" value="1"/>
</dbReference>
<feature type="transmembrane region" description="Helical" evidence="11">
    <location>
        <begin position="66"/>
        <end position="90"/>
    </location>
</feature>
<evidence type="ECO:0000256" key="10">
    <source>
        <dbReference type="PIRSR" id="PIRSR005091-3"/>
    </source>
</evidence>
<evidence type="ECO:0000259" key="12">
    <source>
        <dbReference type="Pfam" id="PF00884"/>
    </source>
</evidence>
<evidence type="ECO:0000256" key="8">
    <source>
        <dbReference type="PIRSR" id="PIRSR005091-1"/>
    </source>
</evidence>
<evidence type="ECO:0000256" key="1">
    <source>
        <dbReference type="ARBA" id="ARBA00004651"/>
    </source>
</evidence>
<feature type="binding site" evidence="10">
    <location>
        <position position="504"/>
    </location>
    <ligand>
        <name>Mn(2+)</name>
        <dbReference type="ChEBI" id="CHEBI:29035"/>
    </ligand>
</feature>
<feature type="binding site" evidence="10">
    <location>
        <position position="329"/>
    </location>
    <ligand>
        <name>Mn(2+)</name>
        <dbReference type="ChEBI" id="CHEBI:29035"/>
    </ligand>
</feature>
<dbReference type="Gene3D" id="3.30.1120.170">
    <property type="match status" value="1"/>
</dbReference>
<keyword evidence="4" id="KW-1003">Cell membrane</keyword>
<evidence type="ECO:0000313" key="14">
    <source>
        <dbReference type="Proteomes" id="UP000239706"/>
    </source>
</evidence>
<dbReference type="InterPro" id="IPR000917">
    <property type="entry name" value="Sulfatase_N"/>
</dbReference>
<dbReference type="OrthoDB" id="5901192at2"/>
<evidence type="ECO:0000256" key="3">
    <source>
        <dbReference type="ARBA" id="ARBA00009983"/>
    </source>
</evidence>
<feature type="binding site" evidence="10">
    <location>
        <position position="503"/>
    </location>
    <ligand>
        <name>Mn(2+)</name>
        <dbReference type="ChEBI" id="CHEBI:29035"/>
    </ligand>
</feature>
<keyword evidence="6 11" id="KW-1133">Transmembrane helix</keyword>
<keyword evidence="5 11" id="KW-0812">Transmembrane</keyword>
<dbReference type="Pfam" id="PF00884">
    <property type="entry name" value="Sulfatase"/>
    <property type="match status" value="1"/>
</dbReference>
<evidence type="ECO:0000256" key="9">
    <source>
        <dbReference type="PIRSR" id="PIRSR005091-2"/>
    </source>
</evidence>
<evidence type="ECO:0000256" key="2">
    <source>
        <dbReference type="ARBA" id="ARBA00004936"/>
    </source>
</evidence>
<keyword evidence="14" id="KW-1185">Reference proteome</keyword>
<protein>
    <submittedName>
        <fullName evidence="13">Lipoteichoic acid synthase 1</fullName>
    </submittedName>
</protein>
<dbReference type="RefSeq" id="WP_106063439.1">
    <property type="nucleotide sequence ID" value="NZ_PVXO01000036.1"/>
</dbReference>
<organism evidence="13 14">
    <name type="scientific">Clostridium liquoris</name>
    <dbReference type="NCBI Taxonomy" id="1289519"/>
    <lineage>
        <taxon>Bacteria</taxon>
        <taxon>Bacillati</taxon>
        <taxon>Bacillota</taxon>
        <taxon>Clostridia</taxon>
        <taxon>Eubacteriales</taxon>
        <taxon>Clostridiaceae</taxon>
        <taxon>Clostridium</taxon>
    </lineage>
</organism>
<dbReference type="PANTHER" id="PTHR47371">
    <property type="entry name" value="LIPOTEICHOIC ACID SYNTHASE"/>
    <property type="match status" value="1"/>
</dbReference>
<feature type="binding site" evidence="9">
    <location>
        <position position="443"/>
    </location>
    <ligand>
        <name>substrate</name>
    </ligand>
</feature>
<dbReference type="AlphaFoldDB" id="A0A2T0B4C6"/>
<evidence type="ECO:0000256" key="5">
    <source>
        <dbReference type="ARBA" id="ARBA00022692"/>
    </source>
</evidence>
<dbReference type="InterPro" id="IPR017850">
    <property type="entry name" value="Alkaline_phosphatase_core_sf"/>
</dbReference>
<proteinExistence type="inferred from homology"/>
<dbReference type="InterPro" id="IPR012160">
    <property type="entry name" value="LtaS-like"/>
</dbReference>
<dbReference type="GO" id="GO:0046872">
    <property type="term" value="F:metal ion binding"/>
    <property type="evidence" value="ECO:0007669"/>
    <property type="project" value="UniProtKB-KW"/>
</dbReference>